<gene>
    <name evidence="3" type="primary">20342657</name>
    <name evidence="2" type="ORF">GGTG_02199</name>
</gene>
<proteinExistence type="predicted"/>
<feature type="domain" description="F-box" evidence="1">
    <location>
        <begin position="4"/>
        <end position="37"/>
    </location>
</feature>
<dbReference type="AlphaFoldDB" id="J3NLP9"/>
<dbReference type="InterPro" id="IPR001810">
    <property type="entry name" value="F-box_dom"/>
</dbReference>
<dbReference type="HOGENOM" id="CLU_956567_0_0_1"/>
<keyword evidence="4" id="KW-1185">Reference proteome</keyword>
<sequence length="291" mass="32055">MSQILRLPDEILLIILTNVKDIKDTRLVCKKFSEIAAELLLNTVTVLPTNNSLDRLASISAHPLIRKGIANIRVQTFGFAPEVLDLGRFRALWPTKTAHWTDAVHSGIQDRLGRPITSPAEFTRKVALYMSRLPRAIDLDIKDYETGDTGEENYLKYLVSKYPKPPKGHRSVEGATLSLAHMYGKVAGRWPANGEASFAQAVCVDLPIYAYRQGKTVRSYRPTLVSPFTREALGQALPVGGQLVAQWQAAIGASAVVFEERADRPRAQCLQGIPIPQNAGLGEFGRILRGG</sequence>
<reference evidence="2" key="2">
    <citation type="submission" date="2010-07" db="EMBL/GenBank/DDBJ databases">
        <authorList>
            <consortium name="The Broad Institute Genome Sequencing Platform"/>
            <consortium name="Broad Institute Genome Sequencing Center for Infectious Disease"/>
            <person name="Ma L.-J."/>
            <person name="Dead R."/>
            <person name="Young S."/>
            <person name="Zeng Q."/>
            <person name="Koehrsen M."/>
            <person name="Alvarado L."/>
            <person name="Berlin A."/>
            <person name="Chapman S.B."/>
            <person name="Chen Z."/>
            <person name="Freedman E."/>
            <person name="Gellesch M."/>
            <person name="Goldberg J."/>
            <person name="Griggs A."/>
            <person name="Gujja S."/>
            <person name="Heilman E.R."/>
            <person name="Heiman D."/>
            <person name="Hepburn T."/>
            <person name="Howarth C."/>
            <person name="Jen D."/>
            <person name="Larson L."/>
            <person name="Mehta T."/>
            <person name="Neiman D."/>
            <person name="Pearson M."/>
            <person name="Roberts A."/>
            <person name="Saif S."/>
            <person name="Shea T."/>
            <person name="Shenoy N."/>
            <person name="Sisk P."/>
            <person name="Stolte C."/>
            <person name="Sykes S."/>
            <person name="Walk T."/>
            <person name="White J."/>
            <person name="Yandava C."/>
            <person name="Haas B."/>
            <person name="Nusbaum C."/>
            <person name="Birren B."/>
        </authorList>
    </citation>
    <scope>NUCLEOTIDE SEQUENCE</scope>
    <source>
        <strain evidence="2">R3-111a-1</strain>
    </source>
</reference>
<dbReference type="GeneID" id="20342657"/>
<dbReference type="RefSeq" id="XP_009218234.1">
    <property type="nucleotide sequence ID" value="XM_009219970.1"/>
</dbReference>
<dbReference type="Pfam" id="PF00646">
    <property type="entry name" value="F-box"/>
    <property type="match status" value="1"/>
</dbReference>
<reference evidence="3" key="5">
    <citation type="submission" date="2018-04" db="UniProtKB">
        <authorList>
            <consortium name="EnsemblFungi"/>
        </authorList>
    </citation>
    <scope>IDENTIFICATION</scope>
    <source>
        <strain evidence="3">R3-111a-1</strain>
    </source>
</reference>
<organism evidence="2">
    <name type="scientific">Gaeumannomyces tritici (strain R3-111a-1)</name>
    <name type="common">Wheat and barley take-all root rot fungus</name>
    <name type="synonym">Gaeumannomyces graminis var. tritici</name>
    <dbReference type="NCBI Taxonomy" id="644352"/>
    <lineage>
        <taxon>Eukaryota</taxon>
        <taxon>Fungi</taxon>
        <taxon>Dikarya</taxon>
        <taxon>Ascomycota</taxon>
        <taxon>Pezizomycotina</taxon>
        <taxon>Sordariomycetes</taxon>
        <taxon>Sordariomycetidae</taxon>
        <taxon>Magnaporthales</taxon>
        <taxon>Magnaporthaceae</taxon>
        <taxon>Gaeumannomyces</taxon>
    </lineage>
</organism>
<reference evidence="4" key="1">
    <citation type="submission" date="2010-07" db="EMBL/GenBank/DDBJ databases">
        <title>The genome sequence of Gaeumannomyces graminis var. tritici strain R3-111a-1.</title>
        <authorList>
            <consortium name="The Broad Institute Genome Sequencing Platform"/>
            <person name="Ma L.-J."/>
            <person name="Dead R."/>
            <person name="Young S."/>
            <person name="Zeng Q."/>
            <person name="Koehrsen M."/>
            <person name="Alvarado L."/>
            <person name="Berlin A."/>
            <person name="Chapman S.B."/>
            <person name="Chen Z."/>
            <person name="Freedman E."/>
            <person name="Gellesch M."/>
            <person name="Goldberg J."/>
            <person name="Griggs A."/>
            <person name="Gujja S."/>
            <person name="Heilman E.R."/>
            <person name="Heiman D."/>
            <person name="Hepburn T."/>
            <person name="Howarth C."/>
            <person name="Jen D."/>
            <person name="Larson L."/>
            <person name="Mehta T."/>
            <person name="Neiman D."/>
            <person name="Pearson M."/>
            <person name="Roberts A."/>
            <person name="Saif S."/>
            <person name="Shea T."/>
            <person name="Shenoy N."/>
            <person name="Sisk P."/>
            <person name="Stolte C."/>
            <person name="Sykes S."/>
            <person name="Walk T."/>
            <person name="White J."/>
            <person name="Yandava C."/>
            <person name="Haas B."/>
            <person name="Nusbaum C."/>
            <person name="Birren B."/>
        </authorList>
    </citation>
    <scope>NUCLEOTIDE SEQUENCE [LARGE SCALE GENOMIC DNA]</scope>
    <source>
        <strain evidence="4">R3-111a-1</strain>
    </source>
</reference>
<dbReference type="OrthoDB" id="3759773at2759"/>
<accession>J3NLP9</accession>
<dbReference type="EMBL" id="GL385395">
    <property type="protein sequence ID" value="EJT82225.1"/>
    <property type="molecule type" value="Genomic_DNA"/>
</dbReference>
<dbReference type="VEuPathDB" id="FungiDB:GGTG_02199"/>
<protein>
    <recommendedName>
        <fullName evidence="1">F-box domain-containing protein</fullName>
    </recommendedName>
</protein>
<name>J3NLP9_GAET3</name>
<dbReference type="eggNOG" id="ENOG502RAP9">
    <property type="taxonomic scope" value="Eukaryota"/>
</dbReference>
<dbReference type="Proteomes" id="UP000006039">
    <property type="component" value="Unassembled WGS sequence"/>
</dbReference>
<evidence type="ECO:0000259" key="1">
    <source>
        <dbReference type="Pfam" id="PF00646"/>
    </source>
</evidence>
<dbReference type="EnsemblFungi" id="EJT82225">
    <property type="protein sequence ID" value="EJT82225"/>
    <property type="gene ID" value="GGTG_02199"/>
</dbReference>
<dbReference type="SUPFAM" id="SSF81383">
    <property type="entry name" value="F-box domain"/>
    <property type="match status" value="1"/>
</dbReference>
<reference evidence="3" key="4">
    <citation type="journal article" date="2015" name="G3 (Bethesda)">
        <title>Genome sequences of three phytopathogenic species of the Magnaporthaceae family of fungi.</title>
        <authorList>
            <person name="Okagaki L.H."/>
            <person name="Nunes C.C."/>
            <person name="Sailsbery J."/>
            <person name="Clay B."/>
            <person name="Brown D."/>
            <person name="John T."/>
            <person name="Oh Y."/>
            <person name="Young N."/>
            <person name="Fitzgerald M."/>
            <person name="Haas B.J."/>
            <person name="Zeng Q."/>
            <person name="Young S."/>
            <person name="Adiconis X."/>
            <person name="Fan L."/>
            <person name="Levin J.Z."/>
            <person name="Mitchell T.K."/>
            <person name="Okubara P.A."/>
            <person name="Farman M.L."/>
            <person name="Kohn L.M."/>
            <person name="Birren B."/>
            <person name="Ma L.-J."/>
            <person name="Dean R.A."/>
        </authorList>
    </citation>
    <scope>NUCLEOTIDE SEQUENCE</scope>
    <source>
        <strain evidence="3">R3-111a-1</strain>
    </source>
</reference>
<reference evidence="2" key="3">
    <citation type="submission" date="2010-09" db="EMBL/GenBank/DDBJ databases">
        <title>Annotation of Gaeumannomyces graminis var. tritici R3-111a-1.</title>
        <authorList>
            <consortium name="The Broad Institute Genome Sequencing Platform"/>
            <person name="Ma L.-J."/>
            <person name="Dead R."/>
            <person name="Young S.K."/>
            <person name="Zeng Q."/>
            <person name="Gargeya S."/>
            <person name="Fitzgerald M."/>
            <person name="Haas B."/>
            <person name="Abouelleil A."/>
            <person name="Alvarado L."/>
            <person name="Arachchi H.M."/>
            <person name="Berlin A."/>
            <person name="Brown A."/>
            <person name="Chapman S.B."/>
            <person name="Chen Z."/>
            <person name="Dunbar C."/>
            <person name="Freedman E."/>
            <person name="Gearin G."/>
            <person name="Gellesch M."/>
            <person name="Goldberg J."/>
            <person name="Griggs A."/>
            <person name="Gujja S."/>
            <person name="Heiman D."/>
            <person name="Howarth C."/>
            <person name="Larson L."/>
            <person name="Lui A."/>
            <person name="MacDonald P.J.P."/>
            <person name="Mehta T."/>
            <person name="Montmayeur A."/>
            <person name="Murphy C."/>
            <person name="Neiman D."/>
            <person name="Pearson M."/>
            <person name="Priest M."/>
            <person name="Roberts A."/>
            <person name="Saif S."/>
            <person name="Shea T."/>
            <person name="Shenoy N."/>
            <person name="Sisk P."/>
            <person name="Stolte C."/>
            <person name="Sykes S."/>
            <person name="Yandava C."/>
            <person name="Wortman J."/>
            <person name="Nusbaum C."/>
            <person name="Birren B."/>
        </authorList>
    </citation>
    <scope>NUCLEOTIDE SEQUENCE</scope>
    <source>
        <strain evidence="2">R3-111a-1</strain>
    </source>
</reference>
<evidence type="ECO:0000313" key="3">
    <source>
        <dbReference type="EnsemblFungi" id="EJT82225"/>
    </source>
</evidence>
<evidence type="ECO:0000313" key="4">
    <source>
        <dbReference type="Proteomes" id="UP000006039"/>
    </source>
</evidence>
<evidence type="ECO:0000313" key="2">
    <source>
        <dbReference type="EMBL" id="EJT82225.1"/>
    </source>
</evidence>
<dbReference type="InterPro" id="IPR036047">
    <property type="entry name" value="F-box-like_dom_sf"/>
</dbReference>